<sequence>MLAVIALPVLAFAADNFVKAEIFSEEVERIIEVVNLVLALAAGVFAIKLAALAQGGTMEKTWNTLAVCSVLFVLLEVVGTLKGFEVVSIGGLGEIFEFLFVLTFVYCLYFTKKDLLNKMMR</sequence>
<dbReference type="AlphaFoldDB" id="A0A1G2HVJ7"/>
<proteinExistence type="predicted"/>
<keyword evidence="1" id="KW-0812">Transmembrane</keyword>
<gene>
    <name evidence="2" type="ORF">A2822_01380</name>
</gene>
<keyword evidence="1" id="KW-1133">Transmembrane helix</keyword>
<feature type="transmembrane region" description="Helical" evidence="1">
    <location>
        <begin position="30"/>
        <end position="50"/>
    </location>
</feature>
<feature type="transmembrane region" description="Helical" evidence="1">
    <location>
        <begin position="87"/>
        <end position="111"/>
    </location>
</feature>
<keyword evidence="1" id="KW-0472">Membrane</keyword>
<accession>A0A1G2HVJ7</accession>
<comment type="caution">
    <text evidence="2">The sequence shown here is derived from an EMBL/GenBank/DDBJ whole genome shotgun (WGS) entry which is preliminary data.</text>
</comment>
<feature type="transmembrane region" description="Helical" evidence="1">
    <location>
        <begin position="62"/>
        <end position="81"/>
    </location>
</feature>
<protein>
    <submittedName>
        <fullName evidence="2">Uncharacterized protein</fullName>
    </submittedName>
</protein>
<name>A0A1G2HVJ7_9BACT</name>
<evidence type="ECO:0000313" key="2">
    <source>
        <dbReference type="EMBL" id="OGZ66552.1"/>
    </source>
</evidence>
<dbReference type="Proteomes" id="UP000178774">
    <property type="component" value="Unassembled WGS sequence"/>
</dbReference>
<organism evidence="2 3">
    <name type="scientific">Candidatus Staskawiczbacteria bacterium RIFCSPHIGHO2_01_FULL_41_41</name>
    <dbReference type="NCBI Taxonomy" id="1802203"/>
    <lineage>
        <taxon>Bacteria</taxon>
        <taxon>Candidatus Staskawicziibacteriota</taxon>
    </lineage>
</organism>
<evidence type="ECO:0000313" key="3">
    <source>
        <dbReference type="Proteomes" id="UP000178774"/>
    </source>
</evidence>
<evidence type="ECO:0000256" key="1">
    <source>
        <dbReference type="SAM" id="Phobius"/>
    </source>
</evidence>
<dbReference type="EMBL" id="MHOP01000004">
    <property type="protein sequence ID" value="OGZ66552.1"/>
    <property type="molecule type" value="Genomic_DNA"/>
</dbReference>
<reference evidence="2 3" key="1">
    <citation type="journal article" date="2016" name="Nat. Commun.">
        <title>Thousands of microbial genomes shed light on interconnected biogeochemical processes in an aquifer system.</title>
        <authorList>
            <person name="Anantharaman K."/>
            <person name="Brown C.T."/>
            <person name="Hug L.A."/>
            <person name="Sharon I."/>
            <person name="Castelle C.J."/>
            <person name="Probst A.J."/>
            <person name="Thomas B.C."/>
            <person name="Singh A."/>
            <person name="Wilkins M.J."/>
            <person name="Karaoz U."/>
            <person name="Brodie E.L."/>
            <person name="Williams K.H."/>
            <person name="Hubbard S.S."/>
            <person name="Banfield J.F."/>
        </authorList>
    </citation>
    <scope>NUCLEOTIDE SEQUENCE [LARGE SCALE GENOMIC DNA]</scope>
</reference>